<keyword evidence="1" id="KW-1133">Transmembrane helix</keyword>
<evidence type="ECO:0000313" key="2">
    <source>
        <dbReference type="EMBL" id="GAA3570254.1"/>
    </source>
</evidence>
<feature type="transmembrane region" description="Helical" evidence="1">
    <location>
        <begin position="137"/>
        <end position="154"/>
    </location>
</feature>
<protein>
    <submittedName>
        <fullName evidence="2">DUF4271 domain-containing protein</fullName>
    </submittedName>
</protein>
<dbReference type="Proteomes" id="UP001500954">
    <property type="component" value="Unassembled WGS sequence"/>
</dbReference>
<dbReference type="EMBL" id="BAABCY010000055">
    <property type="protein sequence ID" value="GAA3570254.1"/>
    <property type="molecule type" value="Genomic_DNA"/>
</dbReference>
<accession>A0ABP6XP02</accession>
<proteinExistence type="predicted"/>
<dbReference type="Pfam" id="PF14093">
    <property type="entry name" value="DUF4271"/>
    <property type="match status" value="1"/>
</dbReference>
<name>A0ABP6XP02_9FLAO</name>
<evidence type="ECO:0000256" key="1">
    <source>
        <dbReference type="SAM" id="Phobius"/>
    </source>
</evidence>
<feature type="transmembrane region" description="Helical" evidence="1">
    <location>
        <begin position="61"/>
        <end position="82"/>
    </location>
</feature>
<keyword evidence="1" id="KW-0472">Membrane</keyword>
<feature type="transmembrane region" description="Helical" evidence="1">
    <location>
        <begin position="6"/>
        <end position="25"/>
    </location>
</feature>
<gene>
    <name evidence="2" type="ORF">GCM10022395_19840</name>
</gene>
<feature type="transmembrane region" description="Helical" evidence="1">
    <location>
        <begin position="88"/>
        <end position="110"/>
    </location>
</feature>
<comment type="caution">
    <text evidence="2">The sequence shown here is derived from an EMBL/GenBank/DDBJ whole genome shotgun (WGS) entry which is preliminary data.</text>
</comment>
<keyword evidence="1" id="KW-0812">Transmembrane</keyword>
<sequence length="214" mass="24530">MLRDIASNELFTILIVTGLIFVTLAKMVSPKRFNDLISIISNFKYLKIYGREQKFLDTFDGLLFVNLMLSVSIFGSIVYQNMMDTKILSINIIVKLIFGIGSLILIKVLLERLIASLFNIDSVIDSYLFQKISYKNFMGLVLIPINALLLYTIPQSLTNIYIMVILLLIINLLGVMTSFKSHQSLLKHNFFYFILYLCALEIAPYIILFKVFIA</sequence>
<reference evidence="3" key="1">
    <citation type="journal article" date="2019" name="Int. J. Syst. Evol. Microbiol.">
        <title>The Global Catalogue of Microorganisms (GCM) 10K type strain sequencing project: providing services to taxonomists for standard genome sequencing and annotation.</title>
        <authorList>
            <consortium name="The Broad Institute Genomics Platform"/>
            <consortium name="The Broad Institute Genome Sequencing Center for Infectious Disease"/>
            <person name="Wu L."/>
            <person name="Ma J."/>
        </authorList>
    </citation>
    <scope>NUCLEOTIDE SEQUENCE [LARGE SCALE GENOMIC DNA]</scope>
    <source>
        <strain evidence="3">JCM 17111</strain>
    </source>
</reference>
<dbReference type="RefSeq" id="WP_345005847.1">
    <property type="nucleotide sequence ID" value="NZ_BAABCY010000055.1"/>
</dbReference>
<feature type="transmembrane region" description="Helical" evidence="1">
    <location>
        <begin position="160"/>
        <end position="179"/>
    </location>
</feature>
<evidence type="ECO:0000313" key="3">
    <source>
        <dbReference type="Proteomes" id="UP001500954"/>
    </source>
</evidence>
<keyword evidence="3" id="KW-1185">Reference proteome</keyword>
<dbReference type="InterPro" id="IPR025367">
    <property type="entry name" value="DUF4271"/>
</dbReference>
<organism evidence="2 3">
    <name type="scientific">Snuella lapsa</name>
    <dbReference type="NCBI Taxonomy" id="870481"/>
    <lineage>
        <taxon>Bacteria</taxon>
        <taxon>Pseudomonadati</taxon>
        <taxon>Bacteroidota</taxon>
        <taxon>Flavobacteriia</taxon>
        <taxon>Flavobacteriales</taxon>
        <taxon>Flavobacteriaceae</taxon>
        <taxon>Snuella</taxon>
    </lineage>
</organism>
<feature type="transmembrane region" description="Helical" evidence="1">
    <location>
        <begin position="191"/>
        <end position="213"/>
    </location>
</feature>